<reference evidence="2" key="1">
    <citation type="submission" date="2021-01" db="EMBL/GenBank/DDBJ databases">
        <title>Chromosome-level genome assembly of a human fungal pathogen reveals clustering of transcriptionally co-regulated genes.</title>
        <authorList>
            <person name="Voorhies M."/>
            <person name="Cohen S."/>
            <person name="Shea T.P."/>
            <person name="Petrus S."/>
            <person name="Munoz J.F."/>
            <person name="Poplawski S."/>
            <person name="Goldman W.E."/>
            <person name="Michael T."/>
            <person name="Cuomo C.A."/>
            <person name="Sil A."/>
            <person name="Beyhan S."/>
        </authorList>
    </citation>
    <scope>NUCLEOTIDE SEQUENCE</scope>
    <source>
        <strain evidence="2">H88</strain>
    </source>
</reference>
<keyword evidence="2" id="KW-0418">Kinase</keyword>
<name>A0A8A1L7U6_AJEC8</name>
<dbReference type="AlphaFoldDB" id="A0A8A1L7U6"/>
<evidence type="ECO:0000256" key="1">
    <source>
        <dbReference type="SAM" id="MobiDB-lite"/>
    </source>
</evidence>
<evidence type="ECO:0000313" key="3">
    <source>
        <dbReference type="Proteomes" id="UP000663419"/>
    </source>
</evidence>
<proteinExistence type="predicted"/>
<keyword evidence="2" id="KW-0808">Transferase</keyword>
<dbReference type="GO" id="GO:0016301">
    <property type="term" value="F:kinase activity"/>
    <property type="evidence" value="ECO:0007669"/>
    <property type="project" value="UniProtKB-KW"/>
</dbReference>
<organism evidence="2 3">
    <name type="scientific">Ajellomyces capsulatus (strain H88)</name>
    <name type="common">Darling's disease fungus</name>
    <name type="synonym">Histoplasma capsulatum</name>
    <dbReference type="NCBI Taxonomy" id="544711"/>
    <lineage>
        <taxon>Eukaryota</taxon>
        <taxon>Fungi</taxon>
        <taxon>Dikarya</taxon>
        <taxon>Ascomycota</taxon>
        <taxon>Pezizomycotina</taxon>
        <taxon>Eurotiomycetes</taxon>
        <taxon>Eurotiomycetidae</taxon>
        <taxon>Onygenales</taxon>
        <taxon>Ajellomycetaceae</taxon>
        <taxon>Histoplasma</taxon>
    </lineage>
</organism>
<protein>
    <submittedName>
        <fullName evidence="2">AGC family protein kinase</fullName>
    </submittedName>
</protein>
<accession>A0A8A1L7U6</accession>
<dbReference type="Proteomes" id="UP000663419">
    <property type="component" value="Chromosome 1"/>
</dbReference>
<feature type="compositionally biased region" description="Polar residues" evidence="1">
    <location>
        <begin position="33"/>
        <end position="47"/>
    </location>
</feature>
<evidence type="ECO:0000313" key="2">
    <source>
        <dbReference type="EMBL" id="QSS48723.1"/>
    </source>
</evidence>
<dbReference type="VEuPathDB" id="FungiDB:I7I53_08815"/>
<dbReference type="EMBL" id="CP069102">
    <property type="protein sequence ID" value="QSS48723.1"/>
    <property type="molecule type" value="Genomic_DNA"/>
</dbReference>
<feature type="region of interest" description="Disordered" evidence="1">
    <location>
        <begin position="33"/>
        <end position="130"/>
    </location>
</feature>
<sequence length="154" mass="16776">MNKLLILSRICSSTDLMTHPFIALLSKMLRMNPSTRPSSENCFQEATRTGMVSPGDLKEDKTSNDDNTSDPITAEVLKPELASPNAPTPIVSGTNRVPGAKRDPSPTGPDQTPADKPNKSNNPTVLLHGYGNSERNYTCVELSSRLKGTIKKFY</sequence>
<gene>
    <name evidence="2" type="ORF">I7I53_08815</name>
</gene>